<dbReference type="RefSeq" id="WP_095576960.1">
    <property type="nucleotide sequence ID" value="NZ_CP023147.1"/>
</dbReference>
<proteinExistence type="predicted"/>
<feature type="transmembrane region" description="Helical" evidence="1">
    <location>
        <begin position="209"/>
        <end position="233"/>
    </location>
</feature>
<dbReference type="Proteomes" id="UP000216246">
    <property type="component" value="Chromosome"/>
</dbReference>
<gene>
    <name evidence="2" type="ORF">CKJ54_09260</name>
</gene>
<feature type="transmembrane region" description="Helical" evidence="1">
    <location>
        <begin position="39"/>
        <end position="57"/>
    </location>
</feature>
<keyword evidence="1" id="KW-1133">Transmembrane helix</keyword>
<dbReference type="KEGG" id="mmal:CKJ54_09260"/>
<evidence type="ECO:0000313" key="3">
    <source>
        <dbReference type="Proteomes" id="UP000216246"/>
    </source>
</evidence>
<dbReference type="Pfam" id="PF17198">
    <property type="entry name" value="AveC_like"/>
    <property type="match status" value="1"/>
</dbReference>
<keyword evidence="1" id="KW-0472">Membrane</keyword>
<name>A0AAC9YJS1_9MYCO</name>
<feature type="transmembrane region" description="Helical" evidence="1">
    <location>
        <begin position="87"/>
        <end position="111"/>
    </location>
</feature>
<protein>
    <submittedName>
        <fullName evidence="2">DUF5135 domain-containing protein</fullName>
    </submittedName>
</protein>
<feature type="transmembrane region" description="Helical" evidence="1">
    <location>
        <begin position="12"/>
        <end position="32"/>
    </location>
</feature>
<dbReference type="AlphaFoldDB" id="A0AAC9YJS1"/>
<dbReference type="InterPro" id="IPR033459">
    <property type="entry name" value="AveC-like"/>
</dbReference>
<organism evidence="2 3">
    <name type="scientific">Mycobacterium marseillense</name>
    <dbReference type="NCBI Taxonomy" id="701042"/>
    <lineage>
        <taxon>Bacteria</taxon>
        <taxon>Bacillati</taxon>
        <taxon>Actinomycetota</taxon>
        <taxon>Actinomycetes</taxon>
        <taxon>Mycobacteriales</taxon>
        <taxon>Mycobacteriaceae</taxon>
        <taxon>Mycobacterium</taxon>
        <taxon>Mycobacterium avium complex (MAC)</taxon>
    </lineage>
</organism>
<feature type="transmembrane region" description="Helical" evidence="1">
    <location>
        <begin position="170"/>
        <end position="188"/>
    </location>
</feature>
<dbReference type="EMBL" id="CP023147">
    <property type="protein sequence ID" value="ASW90037.1"/>
    <property type="molecule type" value="Genomic_DNA"/>
</dbReference>
<evidence type="ECO:0000256" key="1">
    <source>
        <dbReference type="SAM" id="Phobius"/>
    </source>
</evidence>
<accession>A0AAC9YJS1</accession>
<sequence>MSSQMTPVMQAASDFALVGGITFTALGIYLSVRQRRVHPLLLLCISAMSFSWIEAPYDWAMYAQFPPAIPRMPSWWPLNMTWGGLPLFVPVGYISYFVLPAVTGAALGRWLAARFGWRKPQTLLVVGLIVGFCWALFFNGFLGAKLGVFYYGRVIPGLAIREGTLHQYPLYDSLAMGIQMMLFTYLLGRTDTQGRNVIEMWAQNRSKSRIPSSLLSVAAVIVIGNVLYGAVFAPHLATKLGGWVTTEPPAGELFPGVPNQPR</sequence>
<keyword evidence="1" id="KW-0812">Transmembrane</keyword>
<reference evidence="2 3" key="1">
    <citation type="submission" date="2017-08" db="EMBL/GenBank/DDBJ databases">
        <title>Phylogentic analysis of Mycobacterium avium complex whole genomes.</title>
        <authorList>
            <person name="Caverly L.J."/>
            <person name="Spilker T."/>
            <person name="LiPuma J."/>
        </authorList>
    </citation>
    <scope>NUCLEOTIDE SEQUENCE [LARGE SCALE GENOMIC DNA]</scope>
    <source>
        <strain evidence="2 3">FLAC0026</strain>
    </source>
</reference>
<evidence type="ECO:0000313" key="2">
    <source>
        <dbReference type="EMBL" id="ASW90037.1"/>
    </source>
</evidence>
<feature type="transmembrane region" description="Helical" evidence="1">
    <location>
        <begin position="123"/>
        <end position="150"/>
    </location>
</feature>